<evidence type="ECO:0000256" key="3">
    <source>
        <dbReference type="ARBA" id="ARBA00012663"/>
    </source>
</evidence>
<comment type="similarity">
    <text evidence="2">Belongs to the glycosyl hydrolase 20 family.</text>
</comment>
<evidence type="ECO:0000256" key="2">
    <source>
        <dbReference type="ARBA" id="ARBA00006285"/>
    </source>
</evidence>
<evidence type="ECO:0000256" key="4">
    <source>
        <dbReference type="ARBA" id="ARBA00022801"/>
    </source>
</evidence>
<evidence type="ECO:0000256" key="1">
    <source>
        <dbReference type="ARBA" id="ARBA00001231"/>
    </source>
</evidence>
<proteinExistence type="inferred from homology"/>
<dbReference type="GO" id="GO:0004563">
    <property type="term" value="F:beta-N-acetylhexosaminidase activity"/>
    <property type="evidence" value="ECO:0007669"/>
    <property type="project" value="UniProtKB-EC"/>
</dbReference>
<feature type="active site" description="Proton donor" evidence="6">
    <location>
        <position position="314"/>
    </location>
</feature>
<dbReference type="GO" id="GO:0005975">
    <property type="term" value="P:carbohydrate metabolic process"/>
    <property type="evidence" value="ECO:0007669"/>
    <property type="project" value="InterPro"/>
</dbReference>
<dbReference type="Gene3D" id="3.20.20.80">
    <property type="entry name" value="Glycosidases"/>
    <property type="match status" value="1"/>
</dbReference>
<dbReference type="Gene3D" id="3.30.379.10">
    <property type="entry name" value="Chitobiase/beta-hexosaminidase domain 2-like"/>
    <property type="match status" value="1"/>
</dbReference>
<feature type="domain" description="Beta-hexosaminidase bacterial type N-terminal" evidence="9">
    <location>
        <begin position="27"/>
        <end position="153"/>
    </location>
</feature>
<feature type="domain" description="Glycoside hydrolase family 20 catalytic" evidence="8">
    <location>
        <begin position="158"/>
        <end position="488"/>
    </location>
</feature>
<evidence type="ECO:0000259" key="9">
    <source>
        <dbReference type="Pfam" id="PF02838"/>
    </source>
</evidence>
<keyword evidence="5" id="KW-0326">Glycosidase</keyword>
<protein>
    <recommendedName>
        <fullName evidence="3">beta-N-acetylhexosaminidase</fullName>
        <ecNumber evidence="3">3.2.1.52</ecNumber>
    </recommendedName>
</protein>
<dbReference type="RefSeq" id="WP_211324838.1">
    <property type="nucleotide sequence ID" value="NZ_QLLL01000006.1"/>
</dbReference>
<evidence type="ECO:0000256" key="7">
    <source>
        <dbReference type="SAM" id="SignalP"/>
    </source>
</evidence>
<dbReference type="PANTHER" id="PTHR22600:SF57">
    <property type="entry name" value="BETA-N-ACETYLHEXOSAMINIDASE"/>
    <property type="match status" value="1"/>
</dbReference>
<dbReference type="GO" id="GO:0030203">
    <property type="term" value="P:glycosaminoglycan metabolic process"/>
    <property type="evidence" value="ECO:0007669"/>
    <property type="project" value="TreeGrafter"/>
</dbReference>
<feature type="chain" id="PRO_5016460280" description="beta-N-acetylhexosaminidase" evidence="7">
    <location>
        <begin position="23"/>
        <end position="539"/>
    </location>
</feature>
<dbReference type="InterPro" id="IPR015883">
    <property type="entry name" value="Glyco_hydro_20_cat"/>
</dbReference>
<organism evidence="10 11">
    <name type="scientific">Chitinophaga skermanii</name>
    <dbReference type="NCBI Taxonomy" id="331697"/>
    <lineage>
        <taxon>Bacteria</taxon>
        <taxon>Pseudomonadati</taxon>
        <taxon>Bacteroidota</taxon>
        <taxon>Chitinophagia</taxon>
        <taxon>Chitinophagales</taxon>
        <taxon>Chitinophagaceae</taxon>
        <taxon>Chitinophaga</taxon>
    </lineage>
</organism>
<feature type="signal peptide" evidence="7">
    <location>
        <begin position="1"/>
        <end position="22"/>
    </location>
</feature>
<dbReference type="CDD" id="cd06563">
    <property type="entry name" value="GH20_chitobiase-like"/>
    <property type="match status" value="1"/>
</dbReference>
<evidence type="ECO:0000313" key="10">
    <source>
        <dbReference type="EMBL" id="RAJ02391.1"/>
    </source>
</evidence>
<dbReference type="AlphaFoldDB" id="A0A327QDK3"/>
<dbReference type="SUPFAM" id="SSF51445">
    <property type="entry name" value="(Trans)glycosidases"/>
    <property type="match status" value="1"/>
</dbReference>
<dbReference type="EC" id="3.2.1.52" evidence="3"/>
<dbReference type="InterPro" id="IPR017853">
    <property type="entry name" value="GH"/>
</dbReference>
<comment type="catalytic activity">
    <reaction evidence="1">
        <text>Hydrolysis of terminal non-reducing N-acetyl-D-hexosamine residues in N-acetyl-beta-D-hexosaminides.</text>
        <dbReference type="EC" id="3.2.1.52"/>
    </reaction>
</comment>
<evidence type="ECO:0000313" key="11">
    <source>
        <dbReference type="Proteomes" id="UP000249547"/>
    </source>
</evidence>
<dbReference type="EMBL" id="QLLL01000006">
    <property type="protein sequence ID" value="RAJ02391.1"/>
    <property type="molecule type" value="Genomic_DNA"/>
</dbReference>
<keyword evidence="4" id="KW-0378">Hydrolase</keyword>
<comment type="caution">
    <text evidence="10">The sequence shown here is derived from an EMBL/GenBank/DDBJ whole genome shotgun (WGS) entry which is preliminary data.</text>
</comment>
<dbReference type="SUPFAM" id="SSF55545">
    <property type="entry name" value="beta-N-acetylhexosaminidase-like domain"/>
    <property type="match status" value="1"/>
</dbReference>
<keyword evidence="7" id="KW-0732">Signal</keyword>
<accession>A0A327QDK3</accession>
<dbReference type="Pfam" id="PF00728">
    <property type="entry name" value="Glyco_hydro_20"/>
    <property type="match status" value="1"/>
</dbReference>
<name>A0A327QDK3_9BACT</name>
<gene>
    <name evidence="10" type="ORF">LX64_03404</name>
</gene>
<dbReference type="PRINTS" id="PR00738">
    <property type="entry name" value="GLHYDRLASE20"/>
</dbReference>
<evidence type="ECO:0000256" key="5">
    <source>
        <dbReference type="ARBA" id="ARBA00023295"/>
    </source>
</evidence>
<sequence>MLRISALFTLMLCMCYVMIAHAQQSNCPIIPQPAKSSAGNGEFVLSTYTPITYSDLSLQPVAYYFQQAILQSKNIPLQVASNPTGAHISLELKKLANKDVSAYSVVMQPNKIVIQANTPNGIFYGLVSLLQLSRIQAAKNNTVALPCWNIDDAPLLGWRGFMLDEARHFFGKEKVKSLLDWMAFYKLNTFHWHLTDEQGWRFEVKQYPKLALIGGVGDFTNAIAPAKYYTQADIKEIVQYAAERFITVVPEIDMPGHATAANKAYPQYSGGGSKAHPMFTFNPAKEETYDYLTNILREANTLFPSRMLHIGGDEVSYGNEEWPKDPAIQQLMQRKQLKDLKAVENYFMQRMADTIMSLQAKVLAWDEMAEADLPREKTIIYWWRHDKPQQLELALQKGYSTVICPRLPLYFDFVQDSTHRHGRKWNKRYNPLEEVYQFSPLSLAKPNQQYLIKGVQANLWTETVSNNERLDYLLFPRICAFAEMSWTPPSQKDYPAFLQKLERQFPLFDEANIYYYNPTTPTLHSEPIPKKRTVSDYKD</sequence>
<dbReference type="Proteomes" id="UP000249547">
    <property type="component" value="Unassembled WGS sequence"/>
</dbReference>
<dbReference type="InterPro" id="IPR015882">
    <property type="entry name" value="HEX_bac_N"/>
</dbReference>
<dbReference type="PANTHER" id="PTHR22600">
    <property type="entry name" value="BETA-HEXOSAMINIDASE"/>
    <property type="match status" value="1"/>
</dbReference>
<dbReference type="GO" id="GO:0016020">
    <property type="term" value="C:membrane"/>
    <property type="evidence" value="ECO:0007669"/>
    <property type="project" value="TreeGrafter"/>
</dbReference>
<evidence type="ECO:0000259" key="8">
    <source>
        <dbReference type="Pfam" id="PF00728"/>
    </source>
</evidence>
<dbReference type="InterPro" id="IPR025705">
    <property type="entry name" value="Beta_hexosaminidase_sua/sub"/>
</dbReference>
<keyword evidence="11" id="KW-1185">Reference proteome</keyword>
<reference evidence="10 11" key="1">
    <citation type="submission" date="2018-06" db="EMBL/GenBank/DDBJ databases">
        <title>Genomic Encyclopedia of Archaeal and Bacterial Type Strains, Phase II (KMG-II): from individual species to whole genera.</title>
        <authorList>
            <person name="Goeker M."/>
        </authorList>
    </citation>
    <scope>NUCLEOTIDE SEQUENCE [LARGE SCALE GENOMIC DNA]</scope>
    <source>
        <strain evidence="10 11">DSM 23857</strain>
    </source>
</reference>
<evidence type="ECO:0000256" key="6">
    <source>
        <dbReference type="PIRSR" id="PIRSR625705-1"/>
    </source>
</evidence>
<dbReference type="Pfam" id="PF02838">
    <property type="entry name" value="Glyco_hydro_20b"/>
    <property type="match status" value="1"/>
</dbReference>
<dbReference type="InterPro" id="IPR029018">
    <property type="entry name" value="Hex-like_dom2"/>
</dbReference>